<keyword evidence="2" id="KW-1185">Reference proteome</keyword>
<organism evidence="1 2">
    <name type="scientific">Providencia sneebia DSM 19967</name>
    <dbReference type="NCBI Taxonomy" id="1141660"/>
    <lineage>
        <taxon>Bacteria</taxon>
        <taxon>Pseudomonadati</taxon>
        <taxon>Pseudomonadota</taxon>
        <taxon>Gammaproteobacteria</taxon>
        <taxon>Enterobacterales</taxon>
        <taxon>Morganellaceae</taxon>
        <taxon>Providencia</taxon>
    </lineage>
</organism>
<dbReference type="Gene3D" id="2.60.40.1090">
    <property type="entry name" value="Fimbrial-type adhesion domain"/>
    <property type="match status" value="1"/>
</dbReference>
<protein>
    <recommendedName>
        <fullName evidence="3">Fimbrial protein</fullName>
    </recommendedName>
</protein>
<dbReference type="GO" id="GO:0007155">
    <property type="term" value="P:cell adhesion"/>
    <property type="evidence" value="ECO:0007669"/>
    <property type="project" value="InterPro"/>
</dbReference>
<dbReference type="SUPFAM" id="SSF49401">
    <property type="entry name" value="Bacterial adhesins"/>
    <property type="match status" value="1"/>
</dbReference>
<evidence type="ECO:0000313" key="2">
    <source>
        <dbReference type="Proteomes" id="UP000010290"/>
    </source>
</evidence>
<dbReference type="EMBL" id="AKKN01000003">
    <property type="protein sequence ID" value="EKT60972.1"/>
    <property type="molecule type" value="Genomic_DNA"/>
</dbReference>
<gene>
    <name evidence="1" type="ORF">OO7_02756</name>
</gene>
<dbReference type="InterPro" id="IPR008966">
    <property type="entry name" value="Adhesion_dom_sf"/>
</dbReference>
<dbReference type="InterPro" id="IPR036937">
    <property type="entry name" value="Adhesion_dom_fimbrial_sf"/>
</dbReference>
<dbReference type="Proteomes" id="UP000010290">
    <property type="component" value="Chromosome"/>
</dbReference>
<dbReference type="AlphaFoldDB" id="K8WU72"/>
<dbReference type="PATRIC" id="fig|1141660.3.peg.555"/>
<evidence type="ECO:0008006" key="3">
    <source>
        <dbReference type="Google" id="ProtNLM"/>
    </source>
</evidence>
<sequence length="198" mass="21353">MKNKSYICLLLVFLFKPAFSSELNILYMVNAIGSCDIVFNPTKELRLPPLDPLDIIDSPNPRVLSIGKVNLKLTNCANNYSRTPYLTISGTTSTDNIDVTTRPFLLKSSGQSKGFGFVIGKSSSGIIEWGEGSNGIYSFASGNVSIVLGRQGMPASELNNLSKDLYVGITCGTAKGCQSQNVNSGDLNANLVFNFSYN</sequence>
<proteinExistence type="predicted"/>
<dbReference type="PROSITE" id="PS51257">
    <property type="entry name" value="PROKAR_LIPOPROTEIN"/>
    <property type="match status" value="1"/>
</dbReference>
<accession>K8WU72</accession>
<comment type="caution">
    <text evidence="1">The sequence shown here is derived from an EMBL/GenBank/DDBJ whole genome shotgun (WGS) entry which is preliminary data.</text>
</comment>
<name>K8WU72_9GAMM</name>
<dbReference type="HOGENOM" id="CLU_1377099_0_0_6"/>
<reference evidence="1 2" key="1">
    <citation type="journal article" date="2012" name="BMC Genomics">
        <title>Comparative genomics of bacteria in the genus Providencia isolated from wild Drosophila melanogaster.</title>
        <authorList>
            <person name="Galac M.R."/>
            <person name="Lazzaro B.P."/>
        </authorList>
    </citation>
    <scope>NUCLEOTIDE SEQUENCE [LARGE SCALE GENOMIC DNA]</scope>
    <source>
        <strain evidence="1 2">DSM 19967</strain>
    </source>
</reference>
<dbReference type="GO" id="GO:0009289">
    <property type="term" value="C:pilus"/>
    <property type="evidence" value="ECO:0007669"/>
    <property type="project" value="InterPro"/>
</dbReference>
<dbReference type="RefSeq" id="WP_008914430.1">
    <property type="nucleotide sequence ID" value="NZ_CM001773.1"/>
</dbReference>
<evidence type="ECO:0000313" key="1">
    <source>
        <dbReference type="EMBL" id="EKT60972.1"/>
    </source>
</evidence>